<organism evidence="2 3">
    <name type="scientific">Pseudomonas palleroniana</name>
    <dbReference type="NCBI Taxonomy" id="191390"/>
    <lineage>
        <taxon>Bacteria</taxon>
        <taxon>Pseudomonadati</taxon>
        <taxon>Pseudomonadota</taxon>
        <taxon>Gammaproteobacteria</taxon>
        <taxon>Pseudomonadales</taxon>
        <taxon>Pseudomonadaceae</taxon>
        <taxon>Pseudomonas</taxon>
    </lineage>
</organism>
<keyword evidence="1" id="KW-0812">Transmembrane</keyword>
<reference evidence="3" key="1">
    <citation type="submission" date="2016-01" db="EMBL/GenBank/DDBJ databases">
        <authorList>
            <person name="Gamez R.M."/>
            <person name="Rodriguez F."/>
            <person name="Bernal J.F."/>
            <person name="Agarwala R."/>
            <person name="Landsman D."/>
            <person name="Marino-Ramirez L."/>
        </authorList>
    </citation>
    <scope>NUCLEOTIDE SEQUENCE [LARGE SCALE GENOMIC DNA]</scope>
    <source>
        <strain evidence="3">Ps006</strain>
    </source>
</reference>
<gene>
    <name evidence="2" type="ORF">AWV77_19950</name>
</gene>
<keyword evidence="1" id="KW-1133">Transmembrane helix</keyword>
<dbReference type="OrthoDB" id="6948242at2"/>
<evidence type="ECO:0000313" key="3">
    <source>
        <dbReference type="Proteomes" id="UP000067111"/>
    </source>
</evidence>
<keyword evidence="1" id="KW-0472">Membrane</keyword>
<dbReference type="AlphaFoldDB" id="A0A0X7K261"/>
<comment type="caution">
    <text evidence="2">The sequence shown here is derived from an EMBL/GenBank/DDBJ whole genome shotgun (WGS) entry which is preliminary data.</text>
</comment>
<feature type="transmembrane region" description="Helical" evidence="1">
    <location>
        <begin position="14"/>
        <end position="40"/>
    </location>
</feature>
<dbReference type="RefSeq" id="WP_060755901.1">
    <property type="nucleotide sequence ID" value="NZ_LRMR01000030.1"/>
</dbReference>
<name>A0A0X7K261_9PSED</name>
<feature type="transmembrane region" description="Helical" evidence="1">
    <location>
        <begin position="52"/>
        <end position="74"/>
    </location>
</feature>
<accession>A0A0X7K261</accession>
<feature type="transmembrane region" description="Helical" evidence="1">
    <location>
        <begin position="94"/>
        <end position="110"/>
    </location>
</feature>
<evidence type="ECO:0000256" key="1">
    <source>
        <dbReference type="SAM" id="Phobius"/>
    </source>
</evidence>
<protein>
    <submittedName>
        <fullName evidence="2">Uncharacterized protein</fullName>
    </submittedName>
</protein>
<proteinExistence type="predicted"/>
<dbReference type="EMBL" id="LRMR01000030">
    <property type="protein sequence ID" value="KWU48840.1"/>
    <property type="molecule type" value="Genomic_DNA"/>
</dbReference>
<sequence length="114" mass="13048">MTQKNQRLLTTRSIFAPAVVAGLVVLIAITFNVLGIYVMSGLAAWQEWRAHSYWHFFVWRAALYCIALGAWLLYRSRLLQSESASKKNVRRIEIGVFLSLLLIELLRALLRQGV</sequence>
<evidence type="ECO:0000313" key="2">
    <source>
        <dbReference type="EMBL" id="KWU48840.1"/>
    </source>
</evidence>
<dbReference type="Proteomes" id="UP000067111">
    <property type="component" value="Unassembled WGS sequence"/>
</dbReference>